<feature type="compositionally biased region" description="Low complexity" evidence="2">
    <location>
        <begin position="149"/>
        <end position="163"/>
    </location>
</feature>
<proteinExistence type="predicted"/>
<keyword evidence="5" id="KW-1185">Reference proteome</keyword>
<evidence type="ECO:0000256" key="1">
    <source>
        <dbReference type="SAM" id="Coils"/>
    </source>
</evidence>
<feature type="coiled-coil region" evidence="1">
    <location>
        <begin position="23"/>
        <end position="50"/>
    </location>
</feature>
<dbReference type="AlphaFoldDB" id="A0A183M0V3"/>
<dbReference type="EMBL" id="UZAI01004663">
    <property type="protein sequence ID" value="VDO87314.1"/>
    <property type="molecule type" value="Genomic_DNA"/>
</dbReference>
<gene>
    <name evidence="4" type="ORF">SMRZ_LOCUS9678</name>
</gene>
<feature type="chain" id="PRO_5043915583" evidence="3">
    <location>
        <begin position="20"/>
        <end position="276"/>
    </location>
</feature>
<sequence>MIFSVLCVLVSSFISPSHSRSGVNHLEQELKKIEQMGVRLEEDMMVLSEQINNLLYKNESGNVSTVKRGLQSKVASMQDQNSYGQQQPMQQQSQQQQPQQQQSQQQQSQQQQQQPQQQQSQQQPQQQQYYSSNMMMKRQMGESINHNVQQPMSSCSQSSNSNRGQGGYGQPIGQSQMMKRQQQLKLAQAFYPSQQGQQQQQQLQQYGYPPIKPQMQMGGLNMQPELFPHFQQPQYYDNIGFDENQQDIYEPVDGSSEFDENVEQSLMGGVVKRELM</sequence>
<evidence type="ECO:0000256" key="2">
    <source>
        <dbReference type="SAM" id="MobiDB-lite"/>
    </source>
</evidence>
<keyword evidence="3" id="KW-0732">Signal</keyword>
<evidence type="ECO:0000313" key="4">
    <source>
        <dbReference type="EMBL" id="VDO87314.1"/>
    </source>
</evidence>
<feature type="signal peptide" evidence="3">
    <location>
        <begin position="1"/>
        <end position="19"/>
    </location>
</feature>
<evidence type="ECO:0000313" key="5">
    <source>
        <dbReference type="Proteomes" id="UP000277204"/>
    </source>
</evidence>
<accession>A0A183M0V3</accession>
<keyword evidence="1" id="KW-0175">Coiled coil</keyword>
<feature type="compositionally biased region" description="Polar residues" evidence="2">
    <location>
        <begin position="75"/>
        <end position="84"/>
    </location>
</feature>
<evidence type="ECO:0000256" key="3">
    <source>
        <dbReference type="SAM" id="SignalP"/>
    </source>
</evidence>
<reference evidence="4 5" key="1">
    <citation type="submission" date="2018-11" db="EMBL/GenBank/DDBJ databases">
        <authorList>
            <consortium name="Pathogen Informatics"/>
        </authorList>
    </citation>
    <scope>NUCLEOTIDE SEQUENCE [LARGE SCALE GENOMIC DNA]</scope>
    <source>
        <strain evidence="4 5">Zambia</strain>
    </source>
</reference>
<feature type="compositionally biased region" description="Polar residues" evidence="2">
    <location>
        <begin position="172"/>
        <end position="184"/>
    </location>
</feature>
<feature type="compositionally biased region" description="Low complexity" evidence="2">
    <location>
        <begin position="85"/>
        <end position="128"/>
    </location>
</feature>
<feature type="region of interest" description="Disordered" evidence="2">
    <location>
        <begin position="148"/>
        <end position="184"/>
    </location>
</feature>
<name>A0A183M0V3_9TREM</name>
<dbReference type="Proteomes" id="UP000277204">
    <property type="component" value="Unassembled WGS sequence"/>
</dbReference>
<feature type="region of interest" description="Disordered" evidence="2">
    <location>
        <begin position="75"/>
        <end position="129"/>
    </location>
</feature>
<organism evidence="4 5">
    <name type="scientific">Schistosoma margrebowiei</name>
    <dbReference type="NCBI Taxonomy" id="48269"/>
    <lineage>
        <taxon>Eukaryota</taxon>
        <taxon>Metazoa</taxon>
        <taxon>Spiralia</taxon>
        <taxon>Lophotrochozoa</taxon>
        <taxon>Platyhelminthes</taxon>
        <taxon>Trematoda</taxon>
        <taxon>Digenea</taxon>
        <taxon>Strigeidida</taxon>
        <taxon>Schistosomatoidea</taxon>
        <taxon>Schistosomatidae</taxon>
        <taxon>Schistosoma</taxon>
    </lineage>
</organism>
<protein>
    <submittedName>
        <fullName evidence="4">Uncharacterized protein</fullName>
    </submittedName>
</protein>